<keyword evidence="6 11" id="KW-0378">Hydrolase</keyword>
<keyword evidence="10 12" id="KW-0472">Membrane</keyword>
<keyword evidence="3 11" id="KW-0645">Protease</keyword>
<sequence>MEEKVQACPQCGTEIRSDSRFVTWCAACDWNVDPARPEEQPGRLERLRRGLARRHGAKLLEDVTAAGGELRPHRDAASFVAYGIALVVHGVTVALLAGGVLLAVVGWGTALPVAGAFLLGLAWILRPRFGRLPDEAPVLRRAQAPDLFALIDEVAAVAGTRGVDAVVVTPEVNASVTTYGIRQRRLLHLGLGLWEVLSPQQRIALLGHELGHYANGDTRHGVIIANALRSLDTWRYLVAPVQDTSAVGTLLNMAYLLPRGLLIGVQMLLDRLTLRAAQRAEYLADALAAKAGSSEAAVGLMDRLLVADSVGSFLLREANARQVSRSGARERGQDAAHGLWDRLAAYVESIPQGEYERLRRVGVLRGHGVDSTHPPTHLRRACLLTAAAAPARVVTDEIRAKAIGTELAEAREKAARRVLRGSWFS</sequence>
<keyword evidence="7 11" id="KW-0862">Zinc</keyword>
<gene>
    <name evidence="14" type="ORF">ACFPM3_25855</name>
</gene>
<evidence type="ECO:0000313" key="15">
    <source>
        <dbReference type="Proteomes" id="UP001595829"/>
    </source>
</evidence>
<dbReference type="EMBL" id="JBHSJD010000022">
    <property type="protein sequence ID" value="MFC5025555.1"/>
    <property type="molecule type" value="Genomic_DNA"/>
</dbReference>
<reference evidence="15" key="1">
    <citation type="journal article" date="2019" name="Int. J. Syst. Evol. Microbiol.">
        <title>The Global Catalogue of Microorganisms (GCM) 10K type strain sequencing project: providing services to taxonomists for standard genome sequencing and annotation.</title>
        <authorList>
            <consortium name="The Broad Institute Genomics Platform"/>
            <consortium name="The Broad Institute Genome Sequencing Center for Infectious Disease"/>
            <person name="Wu L."/>
            <person name="Ma J."/>
        </authorList>
    </citation>
    <scope>NUCLEOTIDE SEQUENCE [LARGE SCALE GENOMIC DNA]</scope>
    <source>
        <strain evidence="15">CGMCC 4.1648</strain>
    </source>
</reference>
<comment type="similarity">
    <text evidence="11">Belongs to the peptidase M48 family.</text>
</comment>
<evidence type="ECO:0000256" key="8">
    <source>
        <dbReference type="ARBA" id="ARBA00022989"/>
    </source>
</evidence>
<dbReference type="GO" id="GO:0008237">
    <property type="term" value="F:metallopeptidase activity"/>
    <property type="evidence" value="ECO:0007669"/>
    <property type="project" value="UniProtKB-KW"/>
</dbReference>
<evidence type="ECO:0000256" key="10">
    <source>
        <dbReference type="ARBA" id="ARBA00023136"/>
    </source>
</evidence>
<comment type="subcellular location">
    <subcellularLocation>
        <location evidence="1">Cell membrane</location>
        <topology evidence="1">Multi-pass membrane protein</topology>
    </subcellularLocation>
</comment>
<accession>A0ABV9XN01</accession>
<dbReference type="Pfam" id="PF01435">
    <property type="entry name" value="Peptidase_M48"/>
    <property type="match status" value="1"/>
</dbReference>
<feature type="transmembrane region" description="Helical" evidence="12">
    <location>
        <begin position="79"/>
        <end position="98"/>
    </location>
</feature>
<dbReference type="CDD" id="cd07328">
    <property type="entry name" value="M48_Ste24p_like"/>
    <property type="match status" value="1"/>
</dbReference>
<evidence type="ECO:0000256" key="7">
    <source>
        <dbReference type="ARBA" id="ARBA00022833"/>
    </source>
</evidence>
<name>A0ABV9XN01_9ACTN</name>
<comment type="cofactor">
    <cofactor evidence="11">
        <name>Zn(2+)</name>
        <dbReference type="ChEBI" id="CHEBI:29105"/>
    </cofactor>
    <text evidence="11">Binds 1 zinc ion per subunit.</text>
</comment>
<keyword evidence="4 12" id="KW-0812">Transmembrane</keyword>
<proteinExistence type="inferred from homology"/>
<evidence type="ECO:0000313" key="14">
    <source>
        <dbReference type="EMBL" id="MFC5025555.1"/>
    </source>
</evidence>
<protein>
    <submittedName>
        <fullName evidence="14">M48 family metalloprotease</fullName>
        <ecNumber evidence="14">3.4.24.-</ecNumber>
    </submittedName>
</protein>
<keyword evidence="9 11" id="KW-0482">Metalloprotease</keyword>
<feature type="domain" description="Peptidase M48" evidence="13">
    <location>
        <begin position="143"/>
        <end position="381"/>
    </location>
</feature>
<dbReference type="PANTHER" id="PTHR43221">
    <property type="entry name" value="PROTEASE HTPX"/>
    <property type="match status" value="1"/>
</dbReference>
<evidence type="ECO:0000256" key="4">
    <source>
        <dbReference type="ARBA" id="ARBA00022692"/>
    </source>
</evidence>
<evidence type="ECO:0000256" key="11">
    <source>
        <dbReference type="RuleBase" id="RU003983"/>
    </source>
</evidence>
<feature type="transmembrane region" description="Helical" evidence="12">
    <location>
        <begin position="104"/>
        <end position="125"/>
    </location>
</feature>
<comment type="caution">
    <text evidence="14">The sequence shown here is derived from an EMBL/GenBank/DDBJ whole genome shotgun (WGS) entry which is preliminary data.</text>
</comment>
<evidence type="ECO:0000256" key="1">
    <source>
        <dbReference type="ARBA" id="ARBA00004651"/>
    </source>
</evidence>
<evidence type="ECO:0000256" key="12">
    <source>
        <dbReference type="SAM" id="Phobius"/>
    </source>
</evidence>
<evidence type="ECO:0000256" key="3">
    <source>
        <dbReference type="ARBA" id="ARBA00022670"/>
    </source>
</evidence>
<evidence type="ECO:0000256" key="9">
    <source>
        <dbReference type="ARBA" id="ARBA00023049"/>
    </source>
</evidence>
<dbReference type="InterPro" id="IPR001915">
    <property type="entry name" value="Peptidase_M48"/>
</dbReference>
<evidence type="ECO:0000256" key="5">
    <source>
        <dbReference type="ARBA" id="ARBA00022723"/>
    </source>
</evidence>
<keyword evidence="5" id="KW-0479">Metal-binding</keyword>
<dbReference type="RefSeq" id="WP_345690074.1">
    <property type="nucleotide sequence ID" value="NZ_BAABIT010000001.1"/>
</dbReference>
<evidence type="ECO:0000256" key="6">
    <source>
        <dbReference type="ARBA" id="ARBA00022801"/>
    </source>
</evidence>
<dbReference type="Gene3D" id="3.30.2010.10">
    <property type="entry name" value="Metalloproteases ('zincins'), catalytic domain"/>
    <property type="match status" value="1"/>
</dbReference>
<keyword evidence="15" id="KW-1185">Reference proteome</keyword>
<evidence type="ECO:0000256" key="2">
    <source>
        <dbReference type="ARBA" id="ARBA00022475"/>
    </source>
</evidence>
<dbReference type="EC" id="3.4.24.-" evidence="14"/>
<dbReference type="Proteomes" id="UP001595829">
    <property type="component" value="Unassembled WGS sequence"/>
</dbReference>
<dbReference type="InterPro" id="IPR050083">
    <property type="entry name" value="HtpX_protease"/>
</dbReference>
<keyword evidence="8 12" id="KW-1133">Transmembrane helix</keyword>
<evidence type="ECO:0000259" key="13">
    <source>
        <dbReference type="Pfam" id="PF01435"/>
    </source>
</evidence>
<dbReference type="PANTHER" id="PTHR43221:SF1">
    <property type="entry name" value="PROTEASE HTPX"/>
    <property type="match status" value="1"/>
</dbReference>
<organism evidence="14 15">
    <name type="scientific">Streptomyces coeruleoprunus</name>
    <dbReference type="NCBI Taxonomy" id="285563"/>
    <lineage>
        <taxon>Bacteria</taxon>
        <taxon>Bacillati</taxon>
        <taxon>Actinomycetota</taxon>
        <taxon>Actinomycetes</taxon>
        <taxon>Kitasatosporales</taxon>
        <taxon>Streptomycetaceae</taxon>
        <taxon>Streptomyces</taxon>
    </lineage>
</organism>
<keyword evidence="2" id="KW-1003">Cell membrane</keyword>